<dbReference type="Pfam" id="PF02321">
    <property type="entry name" value="OEP"/>
    <property type="match status" value="2"/>
</dbReference>
<evidence type="ECO:0000256" key="2">
    <source>
        <dbReference type="ARBA" id="ARBA00007613"/>
    </source>
</evidence>
<comment type="subcellular location">
    <subcellularLocation>
        <location evidence="1">Cell outer membrane</location>
    </subcellularLocation>
</comment>
<dbReference type="Gene3D" id="1.20.1600.10">
    <property type="entry name" value="Outer membrane efflux proteins (OEP)"/>
    <property type="match status" value="1"/>
</dbReference>
<dbReference type="PANTHER" id="PTHR30026:SF20">
    <property type="entry name" value="OUTER MEMBRANE PROTEIN TOLC"/>
    <property type="match status" value="1"/>
</dbReference>
<feature type="chain" id="PRO_5028998012" evidence="8">
    <location>
        <begin position="29"/>
        <end position="453"/>
    </location>
</feature>
<keyword evidence="4" id="KW-1134">Transmembrane beta strand</keyword>
<accession>A0A7G9RUH3</accession>
<reference evidence="9 10" key="1">
    <citation type="submission" date="2020-08" db="EMBL/GenBank/DDBJ databases">
        <title>Genome sequence of Diaphorobacter ruginosibacter DSM 27467T.</title>
        <authorList>
            <person name="Hyun D.-W."/>
            <person name="Bae J.-W."/>
        </authorList>
    </citation>
    <scope>NUCLEOTIDE SEQUENCE [LARGE SCALE GENOMIC DNA]</scope>
    <source>
        <strain evidence="9 10">DSM 27467</strain>
    </source>
</reference>
<feature type="signal peptide" evidence="8">
    <location>
        <begin position="1"/>
        <end position="28"/>
    </location>
</feature>
<evidence type="ECO:0000313" key="9">
    <source>
        <dbReference type="EMBL" id="QNN59248.1"/>
    </source>
</evidence>
<keyword evidence="7" id="KW-0998">Cell outer membrane</keyword>
<evidence type="ECO:0000256" key="7">
    <source>
        <dbReference type="ARBA" id="ARBA00023237"/>
    </source>
</evidence>
<dbReference type="GO" id="GO:0009279">
    <property type="term" value="C:cell outer membrane"/>
    <property type="evidence" value="ECO:0007669"/>
    <property type="project" value="UniProtKB-SubCell"/>
</dbReference>
<dbReference type="GO" id="GO:1990281">
    <property type="term" value="C:efflux pump complex"/>
    <property type="evidence" value="ECO:0007669"/>
    <property type="project" value="TreeGrafter"/>
</dbReference>
<gene>
    <name evidence="9" type="ORF">H9K76_10955</name>
</gene>
<dbReference type="RefSeq" id="WP_187600261.1">
    <property type="nucleotide sequence ID" value="NZ_CP060714.1"/>
</dbReference>
<dbReference type="AlphaFoldDB" id="A0A7G9RUH3"/>
<dbReference type="InterPro" id="IPR003423">
    <property type="entry name" value="OMP_efflux"/>
</dbReference>
<sequence length="453" mass="48743">MKPSLRTLARSLALTGLMGLGALGPAHAQSLLELVEQARGFDAPWQSARAQYDATVSRGEQARAGLLPSVAAQAGVTYGRTEYRVKTPTPLAQNFDLHAPTQQAALVASQPLYRPANRITFEQGKRGVEIAQAQLDAADQDLLIRVSQAYFDVLAAQDALNVVQAQKKAIAEQFAAARSNFELGNATITDSREAQARHDLADAQEIAASNELQVKKLALDQIVGRQGITPRPLAQPVQLPVVEPMDINQWVDTAENTQPAVRQAQIALDVARLETRKAETGHLPTVDLQASYGIQRNPNGMVSQPFVHSRATSASVGVALNVPIFAGFAVQNRVKETLSLEDKAQADLDNARRTVAQGARTAFLGVQSGMSQVKALEAAVVSSQSALDANLLGYQVGVRVNIDILNAQSQLYQTQRQLAKARYDVLMGELRLRQTAGILGDEDIAKVDGLLAR</sequence>
<dbReference type="NCBIfam" id="TIGR01844">
    <property type="entry name" value="type_I_sec_TolC"/>
    <property type="match status" value="1"/>
</dbReference>
<evidence type="ECO:0000256" key="1">
    <source>
        <dbReference type="ARBA" id="ARBA00004442"/>
    </source>
</evidence>
<dbReference type="SUPFAM" id="SSF56954">
    <property type="entry name" value="Outer membrane efflux proteins (OEP)"/>
    <property type="match status" value="1"/>
</dbReference>
<dbReference type="KEGG" id="drg:H9K76_10955"/>
<keyword evidence="5" id="KW-0812">Transmembrane</keyword>
<dbReference type="EMBL" id="CP060714">
    <property type="protein sequence ID" value="QNN59248.1"/>
    <property type="molecule type" value="Genomic_DNA"/>
</dbReference>
<dbReference type="Proteomes" id="UP000515811">
    <property type="component" value="Chromosome"/>
</dbReference>
<keyword evidence="8" id="KW-0732">Signal</keyword>
<organism evidence="9 10">
    <name type="scientific">Diaphorobacter ruginosibacter</name>
    <dbReference type="NCBI Taxonomy" id="1715720"/>
    <lineage>
        <taxon>Bacteria</taxon>
        <taxon>Pseudomonadati</taxon>
        <taxon>Pseudomonadota</taxon>
        <taxon>Betaproteobacteria</taxon>
        <taxon>Burkholderiales</taxon>
        <taxon>Comamonadaceae</taxon>
        <taxon>Diaphorobacter</taxon>
    </lineage>
</organism>
<dbReference type="GO" id="GO:0015288">
    <property type="term" value="F:porin activity"/>
    <property type="evidence" value="ECO:0007669"/>
    <property type="project" value="TreeGrafter"/>
</dbReference>
<evidence type="ECO:0000256" key="4">
    <source>
        <dbReference type="ARBA" id="ARBA00022452"/>
    </source>
</evidence>
<dbReference type="InterPro" id="IPR051906">
    <property type="entry name" value="TolC-like"/>
</dbReference>
<dbReference type="GO" id="GO:0015562">
    <property type="term" value="F:efflux transmembrane transporter activity"/>
    <property type="evidence" value="ECO:0007669"/>
    <property type="project" value="InterPro"/>
</dbReference>
<evidence type="ECO:0000256" key="3">
    <source>
        <dbReference type="ARBA" id="ARBA00022448"/>
    </source>
</evidence>
<keyword evidence="3" id="KW-0813">Transport</keyword>
<evidence type="ECO:0000313" key="10">
    <source>
        <dbReference type="Proteomes" id="UP000515811"/>
    </source>
</evidence>
<comment type="similarity">
    <text evidence="2">Belongs to the outer membrane factor (OMF) (TC 1.B.17) family.</text>
</comment>
<keyword evidence="6" id="KW-0472">Membrane</keyword>
<evidence type="ECO:0000256" key="6">
    <source>
        <dbReference type="ARBA" id="ARBA00023136"/>
    </source>
</evidence>
<dbReference type="InterPro" id="IPR010130">
    <property type="entry name" value="T1SS_OMP_TolC"/>
</dbReference>
<evidence type="ECO:0000256" key="8">
    <source>
        <dbReference type="SAM" id="SignalP"/>
    </source>
</evidence>
<dbReference type="PANTHER" id="PTHR30026">
    <property type="entry name" value="OUTER MEMBRANE PROTEIN TOLC"/>
    <property type="match status" value="1"/>
</dbReference>
<protein>
    <submittedName>
        <fullName evidence="9">TolC family outer membrane protein</fullName>
    </submittedName>
</protein>
<name>A0A7G9RUH3_9BURK</name>
<proteinExistence type="inferred from homology"/>
<keyword evidence="10" id="KW-1185">Reference proteome</keyword>
<evidence type="ECO:0000256" key="5">
    <source>
        <dbReference type="ARBA" id="ARBA00022692"/>
    </source>
</evidence>